<comment type="caution">
    <text evidence="1">The sequence shown here is derived from an EMBL/GenBank/DDBJ whole genome shotgun (WGS) entry which is preliminary data.</text>
</comment>
<proteinExistence type="predicted"/>
<protein>
    <submittedName>
        <fullName evidence="1">Uncharacterized protein</fullName>
    </submittedName>
</protein>
<dbReference type="EMBL" id="BLZR01000001">
    <property type="protein sequence ID" value="GFP75850.1"/>
    <property type="molecule type" value="Genomic_DNA"/>
</dbReference>
<dbReference type="AlphaFoldDB" id="A0A6V8SFL1"/>
<sequence length="79" mass="9439">MIDIGEEFLSMHPAQRKWINECSMCHHRGYKPNILEQLYPYPPAETRNLRCYFKPLALNENGVCEDCHKLLKQKQNKNY</sequence>
<organism evidence="1 2">
    <name type="scientific">Clostridium fungisolvens</name>
    <dbReference type="NCBI Taxonomy" id="1604897"/>
    <lineage>
        <taxon>Bacteria</taxon>
        <taxon>Bacillati</taxon>
        <taxon>Bacillota</taxon>
        <taxon>Clostridia</taxon>
        <taxon>Eubacteriales</taxon>
        <taxon>Clostridiaceae</taxon>
        <taxon>Clostridium</taxon>
    </lineage>
</organism>
<keyword evidence="2" id="KW-1185">Reference proteome</keyword>
<dbReference type="Proteomes" id="UP000580568">
    <property type="component" value="Unassembled WGS sequence"/>
</dbReference>
<gene>
    <name evidence="1" type="ORF">bsdtw1_01942</name>
</gene>
<dbReference type="RefSeq" id="WP_183277321.1">
    <property type="nucleotide sequence ID" value="NZ_BLZR01000001.1"/>
</dbReference>
<evidence type="ECO:0000313" key="2">
    <source>
        <dbReference type="Proteomes" id="UP000580568"/>
    </source>
</evidence>
<reference evidence="1 2" key="1">
    <citation type="submission" date="2020-07" db="EMBL/GenBank/DDBJ databases">
        <title>A new beta-1,3-glucan-decomposing anaerobic bacterium isolated from anoxic soil subjected to biological soil disinfestation.</title>
        <authorList>
            <person name="Ueki A."/>
            <person name="Tonouchi A."/>
        </authorList>
    </citation>
    <scope>NUCLEOTIDE SEQUENCE [LARGE SCALE GENOMIC DNA]</scope>
    <source>
        <strain evidence="1 2">TW1</strain>
    </source>
</reference>
<name>A0A6V8SFL1_9CLOT</name>
<accession>A0A6V8SFL1</accession>
<evidence type="ECO:0000313" key="1">
    <source>
        <dbReference type="EMBL" id="GFP75850.1"/>
    </source>
</evidence>